<reference evidence="1" key="1">
    <citation type="submission" date="2023-03" db="EMBL/GenBank/DDBJ databases">
        <title>Genome sequence of Brevundimonas nasdae SJTX8.</title>
        <authorList>
            <person name="Liang R."/>
        </authorList>
    </citation>
    <scope>NUCLEOTIDE SEQUENCE</scope>
    <source>
        <strain evidence="1">X8</strain>
    </source>
</reference>
<evidence type="ECO:0000313" key="1">
    <source>
        <dbReference type="EMBL" id="WOB78819.1"/>
    </source>
</evidence>
<dbReference type="Proteomes" id="UP001302493">
    <property type="component" value="Chromosome"/>
</dbReference>
<gene>
    <name evidence="1" type="ORF">PZA08_01265</name>
</gene>
<keyword evidence="1" id="KW-0646">Protease inhibitor</keyword>
<dbReference type="EMBL" id="CP119180">
    <property type="protein sequence ID" value="WOB78819.1"/>
    <property type="molecule type" value="Genomic_DNA"/>
</dbReference>
<keyword evidence="1" id="KW-0483">Metalloprotease inhibitor</keyword>
<protein>
    <submittedName>
        <fullName evidence="1">AprI/Inh family metalloprotease inhibitor</fullName>
    </submittedName>
</protein>
<organism evidence="1 2">
    <name type="scientific">Brevundimonas nasdae</name>
    <dbReference type="NCBI Taxonomy" id="172043"/>
    <lineage>
        <taxon>Bacteria</taxon>
        <taxon>Pseudomonadati</taxon>
        <taxon>Pseudomonadota</taxon>
        <taxon>Alphaproteobacteria</taxon>
        <taxon>Caulobacterales</taxon>
        <taxon>Caulobacteraceae</taxon>
        <taxon>Brevundimonas</taxon>
    </lineage>
</organism>
<keyword evidence="1" id="KW-0481">Metalloenzyme inhibitor</keyword>
<proteinExistence type="predicted"/>
<accession>A0ACD4VNH0</accession>
<keyword evidence="2" id="KW-1185">Reference proteome</keyword>
<sequence length="104" mass="11359">MSEANSLTVQDVFGHYQLVGPDLPTTCRLTLDPVSNAGQLPILASRCGSANVASANHWRVTREGFDLLAKGDAVLIGFRRLDVDRFEGRDASGRVYRLERAPMA</sequence>
<evidence type="ECO:0000313" key="2">
    <source>
        <dbReference type="Proteomes" id="UP001302493"/>
    </source>
</evidence>
<name>A0ACD4VNH0_9CAUL</name>